<dbReference type="Pfam" id="PF02836">
    <property type="entry name" value="Glyco_hydro_2_C"/>
    <property type="match status" value="1"/>
</dbReference>
<dbReference type="InterPro" id="IPR006103">
    <property type="entry name" value="Glyco_hydro_2_cat"/>
</dbReference>
<evidence type="ECO:0000256" key="4">
    <source>
        <dbReference type="SAM" id="SignalP"/>
    </source>
</evidence>
<evidence type="ECO:0000313" key="6">
    <source>
        <dbReference type="EMBL" id="SEL83560.1"/>
    </source>
</evidence>
<reference evidence="6 7" key="1">
    <citation type="submission" date="2016-10" db="EMBL/GenBank/DDBJ databases">
        <authorList>
            <person name="de Groot N.N."/>
        </authorList>
    </citation>
    <scope>NUCLEOTIDE SEQUENCE [LARGE SCALE GENOMIC DNA]</scope>
    <source>
        <strain evidence="6 7">DSM 43357</strain>
    </source>
</reference>
<dbReference type="GO" id="GO:0004553">
    <property type="term" value="F:hydrolase activity, hydrolyzing O-glycosyl compounds"/>
    <property type="evidence" value="ECO:0007669"/>
    <property type="project" value="InterPro"/>
</dbReference>
<dbReference type="SUPFAM" id="SSF56988">
    <property type="entry name" value="Anthrax protective antigen"/>
    <property type="match status" value="1"/>
</dbReference>
<dbReference type="InterPro" id="IPR036156">
    <property type="entry name" value="Beta-gal/glucu_dom_sf"/>
</dbReference>
<dbReference type="EMBL" id="FOBF01000007">
    <property type="protein sequence ID" value="SEL83560.1"/>
    <property type="molecule type" value="Genomic_DNA"/>
</dbReference>
<feature type="signal peptide" evidence="4">
    <location>
        <begin position="1"/>
        <end position="23"/>
    </location>
</feature>
<protein>
    <submittedName>
        <fullName evidence="6">Beta-galactosidase/beta-glucuronidase</fullName>
    </submittedName>
</protein>
<dbReference type="SUPFAM" id="SSF49303">
    <property type="entry name" value="beta-Galactosidase/glucuronidase domain"/>
    <property type="match status" value="1"/>
</dbReference>
<dbReference type="Gene3D" id="2.60.120.260">
    <property type="entry name" value="Galactose-binding domain-like"/>
    <property type="match status" value="1"/>
</dbReference>
<dbReference type="Pfam" id="PF02837">
    <property type="entry name" value="Glyco_hydro_2_N"/>
    <property type="match status" value="1"/>
</dbReference>
<name>A0A1H7TFA4_9ACTN</name>
<dbReference type="InterPro" id="IPR037524">
    <property type="entry name" value="PA14/GLEYA"/>
</dbReference>
<dbReference type="Pfam" id="PF07691">
    <property type="entry name" value="PA14"/>
    <property type="match status" value="1"/>
</dbReference>
<dbReference type="SMART" id="SM00758">
    <property type="entry name" value="PA14"/>
    <property type="match status" value="1"/>
</dbReference>
<dbReference type="Gene3D" id="2.60.40.10">
    <property type="entry name" value="Immunoglobulins"/>
    <property type="match status" value="1"/>
</dbReference>
<dbReference type="InterPro" id="IPR006104">
    <property type="entry name" value="Glyco_hydro_2_N"/>
</dbReference>
<dbReference type="InterPro" id="IPR013783">
    <property type="entry name" value="Ig-like_fold"/>
</dbReference>
<keyword evidence="3" id="KW-0326">Glycosidase</keyword>
<evidence type="ECO:0000256" key="1">
    <source>
        <dbReference type="ARBA" id="ARBA00007401"/>
    </source>
</evidence>
<dbReference type="SUPFAM" id="SSF51445">
    <property type="entry name" value="(Trans)glycosidases"/>
    <property type="match status" value="1"/>
</dbReference>
<keyword evidence="4" id="KW-0732">Signal</keyword>
<feature type="chain" id="PRO_5039575097" evidence="4">
    <location>
        <begin position="24"/>
        <end position="836"/>
    </location>
</feature>
<dbReference type="Gene3D" id="3.90.182.10">
    <property type="entry name" value="Toxin - Anthrax Protective Antigen,domain 1"/>
    <property type="match status" value="1"/>
</dbReference>
<dbReference type="InterPro" id="IPR008979">
    <property type="entry name" value="Galactose-bd-like_sf"/>
</dbReference>
<dbReference type="InterPro" id="IPR011658">
    <property type="entry name" value="PA14_dom"/>
</dbReference>
<evidence type="ECO:0000259" key="5">
    <source>
        <dbReference type="PROSITE" id="PS51820"/>
    </source>
</evidence>
<feature type="domain" description="PA14" evidence="5">
    <location>
        <begin position="27"/>
        <end position="171"/>
    </location>
</feature>
<accession>A0A1H7TFA4</accession>
<gene>
    <name evidence="6" type="ORF">SAMN05660976_03480</name>
</gene>
<evidence type="ECO:0000256" key="2">
    <source>
        <dbReference type="ARBA" id="ARBA00022801"/>
    </source>
</evidence>
<dbReference type="PANTHER" id="PTHR42732:SF2">
    <property type="entry name" value="BETA-MANNOSIDASE"/>
    <property type="match status" value="1"/>
</dbReference>
<dbReference type="InterPro" id="IPR017853">
    <property type="entry name" value="GH"/>
</dbReference>
<dbReference type="RefSeq" id="WP_218153981.1">
    <property type="nucleotide sequence ID" value="NZ_FOBF01000007.1"/>
</dbReference>
<dbReference type="Proteomes" id="UP000198953">
    <property type="component" value="Unassembled WGS sequence"/>
</dbReference>
<keyword evidence="2" id="KW-0378">Hydrolase</keyword>
<dbReference type="GO" id="GO:0005975">
    <property type="term" value="P:carbohydrate metabolic process"/>
    <property type="evidence" value="ECO:0007669"/>
    <property type="project" value="InterPro"/>
</dbReference>
<dbReference type="InterPro" id="IPR051913">
    <property type="entry name" value="GH2_Domain-Containing"/>
</dbReference>
<proteinExistence type="inferred from homology"/>
<dbReference type="Gene3D" id="3.20.20.80">
    <property type="entry name" value="Glycosidases"/>
    <property type="match status" value="1"/>
</dbReference>
<dbReference type="PANTHER" id="PTHR42732">
    <property type="entry name" value="BETA-GALACTOSIDASE"/>
    <property type="match status" value="1"/>
</dbReference>
<comment type="similarity">
    <text evidence="1">Belongs to the glycosyl hydrolase 2 family.</text>
</comment>
<dbReference type="Pfam" id="PF00703">
    <property type="entry name" value="Glyco_hydro_2"/>
    <property type="match status" value="1"/>
</dbReference>
<dbReference type="STRING" id="46177.SAMN05660976_03480"/>
<organism evidence="6 7">
    <name type="scientific">Nonomuraea pusilla</name>
    <dbReference type="NCBI Taxonomy" id="46177"/>
    <lineage>
        <taxon>Bacteria</taxon>
        <taxon>Bacillati</taxon>
        <taxon>Actinomycetota</taxon>
        <taxon>Actinomycetes</taxon>
        <taxon>Streptosporangiales</taxon>
        <taxon>Streptosporangiaceae</taxon>
        <taxon>Nonomuraea</taxon>
    </lineage>
</organism>
<sequence length="836" mass="92268">MRKLLVMLLAVLMAASWQQPAPAGAAAERHGLRGDYYLASGPGKFDFGELKASVVDPGLELTDLNPVFKLLTGREDDVTVRWTGRITPEFSETYTFSIVGDNGFRLWVDGKPVIDHWVDDWDREQTGTPIVLQAGKAYDVKVEYFEHFGGANLRLRWQSPSQPKEIVPMEAFTLPDGFDPPGPRDARVAAAGDVATLTFAKPLAALPADAAGKVVLTVAGTRWPVTSATLKNQDSLELALQYPIPAKAGESVRASYDAGLTYADGTPVEAFPYALVLNGSSYVLRTRWAADVDRNRPLPEYPRPQLARDRWRNLNGVWQFAPAKEGEAAPIGRDLPERIVVPYPVESQLSGIGRHEDRMWYRRTFEVPRSWRGERVLLHLDAVDWESTVYVNGRQVGTHKGGYGRVTVDVTAALRTSGPQELVVGVSDPSDRGAQALGKQRLAPGGIWYTTNSGIWQTVWIEPVARDHVERVDTVPDLRGEAVYVTVRGTGTGPVTVTARDGWRVVGTVTGRVGQELRLPVPDPRLWSPDDPFLYRLTVQLRKDKVESYVGMRSISLSGNRMLLNGRPVFQLGPLDQGFWPDGIYTAPTDEALRYDLEQTKALGFNAVRKHVKVEPDRWYYHADRLGLLVWQDMPSTVRADDRPQFEAELRELVDQHRSSPSIVMWVPFNEGWGQYDQARIADLVKSWDPSRLVDNMSGINCCGAVDGGNGDVKDFHIYPGPGNPGKPSGARANVIGEYGGLGLPLIGHTWSGGGWGYAVEPDPEALTTRYVDMAKALERLHACDQLSAAIYTQTTDVETELNGLMTYDRAVTKPDVGRVRDANRALTGAINPPCA</sequence>
<evidence type="ECO:0000313" key="7">
    <source>
        <dbReference type="Proteomes" id="UP000198953"/>
    </source>
</evidence>
<keyword evidence="7" id="KW-1185">Reference proteome</keyword>
<dbReference type="AlphaFoldDB" id="A0A1H7TFA4"/>
<evidence type="ECO:0000256" key="3">
    <source>
        <dbReference type="ARBA" id="ARBA00023295"/>
    </source>
</evidence>
<dbReference type="InterPro" id="IPR006102">
    <property type="entry name" value="Ig-like_GH2"/>
</dbReference>
<dbReference type="SUPFAM" id="SSF49785">
    <property type="entry name" value="Galactose-binding domain-like"/>
    <property type="match status" value="1"/>
</dbReference>
<dbReference type="PROSITE" id="PS51820">
    <property type="entry name" value="PA14"/>
    <property type="match status" value="1"/>
</dbReference>